<evidence type="ECO:0000313" key="4">
    <source>
        <dbReference type="EMBL" id="ROR91413.1"/>
    </source>
</evidence>
<feature type="compositionally biased region" description="Low complexity" evidence="1">
    <location>
        <begin position="388"/>
        <end position="399"/>
    </location>
</feature>
<proteinExistence type="predicted"/>
<evidence type="ECO:0000259" key="3">
    <source>
        <dbReference type="Pfam" id="PF01757"/>
    </source>
</evidence>
<organism evidence="4 5">
    <name type="scientific">Nocardioides aurantiacus</name>
    <dbReference type="NCBI Taxonomy" id="86796"/>
    <lineage>
        <taxon>Bacteria</taxon>
        <taxon>Bacillati</taxon>
        <taxon>Actinomycetota</taxon>
        <taxon>Actinomycetes</taxon>
        <taxon>Propionibacteriales</taxon>
        <taxon>Nocardioidaceae</taxon>
        <taxon>Nocardioides</taxon>
    </lineage>
</organism>
<feature type="transmembrane region" description="Helical" evidence="2">
    <location>
        <begin position="322"/>
        <end position="338"/>
    </location>
</feature>
<dbReference type="Pfam" id="PF01757">
    <property type="entry name" value="Acyl_transf_3"/>
    <property type="match status" value="1"/>
</dbReference>
<keyword evidence="5" id="KW-1185">Reference proteome</keyword>
<evidence type="ECO:0000256" key="1">
    <source>
        <dbReference type="SAM" id="MobiDB-lite"/>
    </source>
</evidence>
<feature type="transmembrane region" description="Helical" evidence="2">
    <location>
        <begin position="148"/>
        <end position="165"/>
    </location>
</feature>
<sequence length="413" mass="44865">MTWEDAPRDAPPADRTAQIASLTGLRGVSALMVVLIHVSVLTRYPWVGIPDYGPVSLFVLSGFLLSRPWARWALRLGERPSVRTFAFRRIVRIFPAYLVVLVAVCAVYPPARPDGPGQWLRAATLTWIYRAGDFRAAFQQTWSLGTELSWYVALPVLGGLGALAARRTDPRRGYWLLVALLSTSLPVSVAWRWYVDTADLGRFFTYSYWLPGYLVCFAVGALVALTVEGRRAGAVTPVRLTRLAADPWAVVVLALAVALLGTSALGGANGFSTPITLDEHLVRAGCATGVAALLLLGAVLGPRTTPLNRALASRWLQAVGRWSYGVFLWHLPLITVLDRDVSFQQGPAGLAWRLVLTLALAVPLGAATYAWVERPTLDWSRRFLDRGSTSTPSTASQPSSPNPAPVRSDAPAE</sequence>
<feature type="region of interest" description="Disordered" evidence="1">
    <location>
        <begin position="385"/>
        <end position="413"/>
    </location>
</feature>
<feature type="transmembrane region" description="Helical" evidence="2">
    <location>
        <begin position="90"/>
        <end position="111"/>
    </location>
</feature>
<evidence type="ECO:0000313" key="5">
    <source>
        <dbReference type="Proteomes" id="UP000281738"/>
    </source>
</evidence>
<dbReference type="EMBL" id="RKHO01000001">
    <property type="protein sequence ID" value="ROR91413.1"/>
    <property type="molecule type" value="Genomic_DNA"/>
</dbReference>
<feature type="transmembrane region" description="Helical" evidence="2">
    <location>
        <begin position="280"/>
        <end position="301"/>
    </location>
</feature>
<feature type="transmembrane region" description="Helical" evidence="2">
    <location>
        <begin position="174"/>
        <end position="194"/>
    </location>
</feature>
<keyword evidence="2" id="KW-0812">Transmembrane</keyword>
<protein>
    <submittedName>
        <fullName evidence="4">Peptidoglycan/LPS O-acetylase OafA/YrhL</fullName>
    </submittedName>
</protein>
<accession>A0A3N2CVC3</accession>
<feature type="domain" description="Acyltransferase 3" evidence="3">
    <location>
        <begin position="20"/>
        <end position="365"/>
    </location>
</feature>
<name>A0A3N2CVC3_9ACTN</name>
<dbReference type="GO" id="GO:0016020">
    <property type="term" value="C:membrane"/>
    <property type="evidence" value="ECO:0007669"/>
    <property type="project" value="TreeGrafter"/>
</dbReference>
<gene>
    <name evidence="4" type="ORF">EDD33_2279</name>
</gene>
<feature type="transmembrane region" description="Helical" evidence="2">
    <location>
        <begin position="25"/>
        <end position="46"/>
    </location>
</feature>
<feature type="transmembrane region" description="Helical" evidence="2">
    <location>
        <begin position="52"/>
        <end position="70"/>
    </location>
</feature>
<reference evidence="4 5" key="1">
    <citation type="submission" date="2018-11" db="EMBL/GenBank/DDBJ databases">
        <title>Sequencing the genomes of 1000 actinobacteria strains.</title>
        <authorList>
            <person name="Klenk H.-P."/>
        </authorList>
    </citation>
    <scope>NUCLEOTIDE SEQUENCE [LARGE SCALE GENOMIC DNA]</scope>
    <source>
        <strain evidence="4 5">DSM 12652</strain>
    </source>
</reference>
<dbReference type="AlphaFoldDB" id="A0A3N2CVC3"/>
<dbReference type="GO" id="GO:0016747">
    <property type="term" value="F:acyltransferase activity, transferring groups other than amino-acyl groups"/>
    <property type="evidence" value="ECO:0007669"/>
    <property type="project" value="InterPro"/>
</dbReference>
<keyword evidence="2" id="KW-0472">Membrane</keyword>
<comment type="caution">
    <text evidence="4">The sequence shown here is derived from an EMBL/GenBank/DDBJ whole genome shotgun (WGS) entry which is preliminary data.</text>
</comment>
<dbReference type="PANTHER" id="PTHR23028:SF53">
    <property type="entry name" value="ACYL_TRANSF_3 DOMAIN-CONTAINING PROTEIN"/>
    <property type="match status" value="1"/>
</dbReference>
<dbReference type="GO" id="GO:0009103">
    <property type="term" value="P:lipopolysaccharide biosynthetic process"/>
    <property type="evidence" value="ECO:0007669"/>
    <property type="project" value="TreeGrafter"/>
</dbReference>
<dbReference type="Proteomes" id="UP000281738">
    <property type="component" value="Unassembled WGS sequence"/>
</dbReference>
<evidence type="ECO:0000256" key="2">
    <source>
        <dbReference type="SAM" id="Phobius"/>
    </source>
</evidence>
<keyword evidence="2" id="KW-1133">Transmembrane helix</keyword>
<feature type="transmembrane region" description="Helical" evidence="2">
    <location>
        <begin position="206"/>
        <end position="227"/>
    </location>
</feature>
<dbReference type="PANTHER" id="PTHR23028">
    <property type="entry name" value="ACETYLTRANSFERASE"/>
    <property type="match status" value="1"/>
</dbReference>
<feature type="transmembrane region" description="Helical" evidence="2">
    <location>
        <begin position="350"/>
        <end position="372"/>
    </location>
</feature>
<dbReference type="InterPro" id="IPR050879">
    <property type="entry name" value="Acyltransferase_3"/>
</dbReference>
<feature type="transmembrane region" description="Helical" evidence="2">
    <location>
        <begin position="248"/>
        <end position="268"/>
    </location>
</feature>
<dbReference type="InterPro" id="IPR002656">
    <property type="entry name" value="Acyl_transf_3_dom"/>
</dbReference>